<dbReference type="RefSeq" id="WP_107245316.1">
    <property type="nucleotide sequence ID" value="NZ_PYMJ01000042.1"/>
</dbReference>
<evidence type="ECO:0000313" key="2">
    <source>
        <dbReference type="Proteomes" id="UP000240987"/>
    </source>
</evidence>
<accession>A0A2T3J7P4</accession>
<evidence type="ECO:0000313" key="1">
    <source>
        <dbReference type="EMBL" id="PSU44779.1"/>
    </source>
</evidence>
<dbReference type="AlphaFoldDB" id="A0A2T3J7P4"/>
<dbReference type="EMBL" id="PYMJ01000042">
    <property type="protein sequence ID" value="PSU44779.1"/>
    <property type="molecule type" value="Genomic_DNA"/>
</dbReference>
<gene>
    <name evidence="1" type="ORF">C9J12_25615</name>
</gene>
<sequence>MKKNTPNKVMTDNEKEQLFLSSIESLAASFNQLKIDNIKSIIDLNGKTHLIQLGSIIHAYEEDPTYTELDHPSVFVCFSNERNHRYHLSGKAFTEQLGIQLP</sequence>
<organism evidence="1 2">
    <name type="scientific">Photobacterium frigidiphilum</name>
    <dbReference type="NCBI Taxonomy" id="264736"/>
    <lineage>
        <taxon>Bacteria</taxon>
        <taxon>Pseudomonadati</taxon>
        <taxon>Pseudomonadota</taxon>
        <taxon>Gammaproteobacteria</taxon>
        <taxon>Vibrionales</taxon>
        <taxon>Vibrionaceae</taxon>
        <taxon>Photobacterium</taxon>
    </lineage>
</organism>
<reference evidence="1 2" key="1">
    <citation type="submission" date="2018-01" db="EMBL/GenBank/DDBJ databases">
        <title>Whole genome sequencing of Histamine producing bacteria.</title>
        <authorList>
            <person name="Butler K."/>
        </authorList>
    </citation>
    <scope>NUCLEOTIDE SEQUENCE [LARGE SCALE GENOMIC DNA]</scope>
    <source>
        <strain evidence="1 2">JCM 12947</strain>
    </source>
</reference>
<dbReference type="Proteomes" id="UP000240987">
    <property type="component" value="Unassembled WGS sequence"/>
</dbReference>
<name>A0A2T3J7P4_9GAMM</name>
<keyword evidence="2" id="KW-1185">Reference proteome</keyword>
<protein>
    <submittedName>
        <fullName evidence="1">Uncharacterized protein</fullName>
    </submittedName>
</protein>
<proteinExistence type="predicted"/>
<comment type="caution">
    <text evidence="1">The sequence shown here is derived from an EMBL/GenBank/DDBJ whole genome shotgun (WGS) entry which is preliminary data.</text>
</comment>